<name>A0A917JHF3_9ENTE</name>
<dbReference type="Proteomes" id="UP000622610">
    <property type="component" value="Unassembled WGS sequence"/>
</dbReference>
<feature type="transmembrane region" description="Helical" evidence="1">
    <location>
        <begin position="60"/>
        <end position="80"/>
    </location>
</feature>
<protein>
    <submittedName>
        <fullName evidence="2">Uncharacterized protein</fullName>
    </submittedName>
</protein>
<evidence type="ECO:0000313" key="3">
    <source>
        <dbReference type="Proteomes" id="UP000622610"/>
    </source>
</evidence>
<keyword evidence="1" id="KW-0472">Membrane</keyword>
<evidence type="ECO:0000313" key="2">
    <source>
        <dbReference type="EMBL" id="GGI66122.1"/>
    </source>
</evidence>
<reference evidence="2" key="2">
    <citation type="submission" date="2020-09" db="EMBL/GenBank/DDBJ databases">
        <authorList>
            <person name="Sun Q."/>
            <person name="Sedlacek I."/>
        </authorList>
    </citation>
    <scope>NUCLEOTIDE SEQUENCE</scope>
    <source>
        <strain evidence="2">CCM 8433</strain>
    </source>
</reference>
<sequence length="91" mass="10705">MKEDKIHVTSLFLSALVMFLFTLVFDQVALGFLLAILCFPMSKNLAKKSTRIKKYKKQTYLLKITGLFFSNTNCFLRCWFNNKCQQKHDEN</sequence>
<evidence type="ECO:0000256" key="1">
    <source>
        <dbReference type="SAM" id="Phobius"/>
    </source>
</evidence>
<dbReference type="EMBL" id="BMDT01000008">
    <property type="protein sequence ID" value="GGI66122.1"/>
    <property type="molecule type" value="Genomic_DNA"/>
</dbReference>
<dbReference type="AlphaFoldDB" id="A0A917JHF3"/>
<keyword evidence="1" id="KW-1133">Transmembrane helix</keyword>
<accession>A0A917JHF3</accession>
<proteinExistence type="predicted"/>
<keyword evidence="1" id="KW-0812">Transmembrane</keyword>
<feature type="transmembrane region" description="Helical" evidence="1">
    <location>
        <begin position="12"/>
        <end position="39"/>
    </location>
</feature>
<organism evidence="2 3">
    <name type="scientific">Enterococcus alcedinis</name>
    <dbReference type="NCBI Taxonomy" id="1274384"/>
    <lineage>
        <taxon>Bacteria</taxon>
        <taxon>Bacillati</taxon>
        <taxon>Bacillota</taxon>
        <taxon>Bacilli</taxon>
        <taxon>Lactobacillales</taxon>
        <taxon>Enterococcaceae</taxon>
        <taxon>Enterococcus</taxon>
    </lineage>
</organism>
<gene>
    <name evidence="2" type="ORF">GCM10011482_17760</name>
</gene>
<reference evidence="2" key="1">
    <citation type="journal article" date="2014" name="Int. J. Syst. Evol. Microbiol.">
        <title>Complete genome sequence of Corynebacterium casei LMG S-19264T (=DSM 44701T), isolated from a smear-ripened cheese.</title>
        <authorList>
            <consortium name="US DOE Joint Genome Institute (JGI-PGF)"/>
            <person name="Walter F."/>
            <person name="Albersmeier A."/>
            <person name="Kalinowski J."/>
            <person name="Ruckert C."/>
        </authorList>
    </citation>
    <scope>NUCLEOTIDE SEQUENCE</scope>
    <source>
        <strain evidence="2">CCM 8433</strain>
    </source>
</reference>
<keyword evidence="3" id="KW-1185">Reference proteome</keyword>
<comment type="caution">
    <text evidence="2">The sequence shown here is derived from an EMBL/GenBank/DDBJ whole genome shotgun (WGS) entry which is preliminary data.</text>
</comment>